<evidence type="ECO:0000313" key="2">
    <source>
        <dbReference type="EMBL" id="MBB6672543.1"/>
    </source>
</evidence>
<dbReference type="PROSITE" id="PS50123">
    <property type="entry name" value="CHER"/>
    <property type="match status" value="1"/>
</dbReference>
<dbReference type="InterPro" id="IPR029063">
    <property type="entry name" value="SAM-dependent_MTases_sf"/>
</dbReference>
<dbReference type="GO" id="GO:0032259">
    <property type="term" value="P:methylation"/>
    <property type="evidence" value="ECO:0007669"/>
    <property type="project" value="UniProtKB-KW"/>
</dbReference>
<evidence type="ECO:0000313" key="3">
    <source>
        <dbReference type="Proteomes" id="UP000547209"/>
    </source>
</evidence>
<dbReference type="InterPro" id="IPR000780">
    <property type="entry name" value="CheR_MeTrfase"/>
</dbReference>
<evidence type="ECO:0000259" key="1">
    <source>
        <dbReference type="PROSITE" id="PS50123"/>
    </source>
</evidence>
<dbReference type="Gene3D" id="3.40.50.150">
    <property type="entry name" value="Vaccinia Virus protein VP39"/>
    <property type="match status" value="1"/>
</dbReference>
<keyword evidence="2" id="KW-0489">Methyltransferase</keyword>
<dbReference type="SUPFAM" id="SSF53335">
    <property type="entry name" value="S-adenosyl-L-methionine-dependent methyltransferases"/>
    <property type="match status" value="1"/>
</dbReference>
<dbReference type="InterPro" id="IPR050903">
    <property type="entry name" value="Bact_Chemotaxis_MeTrfase"/>
</dbReference>
<gene>
    <name evidence="2" type="ORF">H7C19_17825</name>
</gene>
<protein>
    <submittedName>
        <fullName evidence="2">Protein-glutamate O-methyltransferase CheR</fullName>
    </submittedName>
</protein>
<dbReference type="EMBL" id="JACJVP010000029">
    <property type="protein sequence ID" value="MBB6672543.1"/>
    <property type="molecule type" value="Genomic_DNA"/>
</dbReference>
<keyword evidence="3" id="KW-1185">Reference proteome</keyword>
<dbReference type="Pfam" id="PF01739">
    <property type="entry name" value="CheR"/>
    <property type="match status" value="1"/>
</dbReference>
<dbReference type="PANTHER" id="PTHR24422:SF8">
    <property type="entry name" value="CHEMOTAXIS PROTEIN"/>
    <property type="match status" value="1"/>
</dbReference>
<keyword evidence="2" id="KW-0808">Transferase</keyword>
<dbReference type="SMART" id="SM00138">
    <property type="entry name" value="MeTrc"/>
    <property type="match status" value="1"/>
</dbReference>
<dbReference type="PRINTS" id="PR00996">
    <property type="entry name" value="CHERMTFRASE"/>
</dbReference>
<dbReference type="AlphaFoldDB" id="A0A7X0RRW7"/>
<dbReference type="Pfam" id="PF03705">
    <property type="entry name" value="CheR_N"/>
    <property type="match status" value="1"/>
</dbReference>
<sequence>MPGSGGVGLHPEADTDRATALFIESVVICMTDRGEPQAYDEKLEKIEIEVLLEAVFLRYGYDFRYYAYPSLRRRIWHRMSLEQLPTISLLQDRVLHQREAFERLLADLSIPVTEMFRDPGMFMAVRGGVLPVLKDAPFLRVWHAGCASGEEAYSMAILLEEEQLLGRSRIYATDISESCLQRARKGVIPIDRMRLYTKNYQAAGGKRTFSSYYEVAHGSATLDAALGERIVFAEHNLVTDRSFNEFQIIFCRNVMIYFNAALRERVHGLLYESLAPGGFLILGGKESVAFTGFASRYEAWNDEFRIYRKVR</sequence>
<name>A0A7X0RRW7_9BACL</name>
<reference evidence="2 3" key="1">
    <citation type="submission" date="2020-08" db="EMBL/GenBank/DDBJ databases">
        <title>Cohnella phylogeny.</title>
        <authorList>
            <person name="Dunlap C."/>
        </authorList>
    </citation>
    <scope>NUCLEOTIDE SEQUENCE [LARGE SCALE GENOMIC DNA]</scope>
    <source>
        <strain evidence="2 3">DSM 28246</strain>
    </source>
</reference>
<comment type="caution">
    <text evidence="2">The sequence shown here is derived from an EMBL/GenBank/DDBJ whole genome shotgun (WGS) entry which is preliminary data.</text>
</comment>
<dbReference type="InterPro" id="IPR022642">
    <property type="entry name" value="CheR_C"/>
</dbReference>
<dbReference type="Proteomes" id="UP000547209">
    <property type="component" value="Unassembled WGS sequence"/>
</dbReference>
<accession>A0A7X0RRW7</accession>
<dbReference type="InterPro" id="IPR022641">
    <property type="entry name" value="CheR_N"/>
</dbReference>
<feature type="domain" description="CheR-type methyltransferase" evidence="1">
    <location>
        <begin position="47"/>
        <end position="288"/>
    </location>
</feature>
<dbReference type="PANTHER" id="PTHR24422">
    <property type="entry name" value="CHEMOTAXIS PROTEIN METHYLTRANSFERASE"/>
    <property type="match status" value="1"/>
</dbReference>
<organism evidence="2 3">
    <name type="scientific">Cohnella nanjingensis</name>
    <dbReference type="NCBI Taxonomy" id="1387779"/>
    <lineage>
        <taxon>Bacteria</taxon>
        <taxon>Bacillati</taxon>
        <taxon>Bacillota</taxon>
        <taxon>Bacilli</taxon>
        <taxon>Bacillales</taxon>
        <taxon>Paenibacillaceae</taxon>
        <taxon>Cohnella</taxon>
    </lineage>
</organism>
<dbReference type="GO" id="GO:0008757">
    <property type="term" value="F:S-adenosylmethionine-dependent methyltransferase activity"/>
    <property type="evidence" value="ECO:0007669"/>
    <property type="project" value="InterPro"/>
</dbReference>
<proteinExistence type="predicted"/>